<feature type="transmembrane region" description="Helical" evidence="1">
    <location>
        <begin position="18"/>
        <end position="36"/>
    </location>
</feature>
<evidence type="ECO:0000313" key="3">
    <source>
        <dbReference type="Proteomes" id="UP000323188"/>
    </source>
</evidence>
<evidence type="ECO:0000256" key="1">
    <source>
        <dbReference type="SAM" id="Phobius"/>
    </source>
</evidence>
<gene>
    <name evidence="2" type="ORF">F0361_01190</name>
</gene>
<sequence>MEIKKPTPSPSKEGNIVLLRYFFLGCIFLLVGCSSLKDKTNTQIDLEEAFRDRTEIQTYRQGDIIVTDFPRTPSERPKGVTETYVGKNGATSTKTFDKDGFLERDSIVCPEEFEIRKNDLEYSFKLGLEEKKLTANIELAKIKQETQTMWGNRIALIGLFVSLAWFLRR</sequence>
<keyword evidence="1" id="KW-0812">Transmembrane</keyword>
<comment type="caution">
    <text evidence="2">The sequence shown here is derived from an EMBL/GenBank/DDBJ whole genome shotgun (WGS) entry which is preliminary data.</text>
</comment>
<evidence type="ECO:0000313" key="2">
    <source>
        <dbReference type="EMBL" id="KAA2218264.1"/>
    </source>
</evidence>
<keyword evidence="1" id="KW-1133">Transmembrane helix</keyword>
<reference evidence="2 3" key="1">
    <citation type="submission" date="2019-09" db="EMBL/GenBank/DDBJ databases">
        <authorList>
            <person name="Khan S.A."/>
            <person name="Jeon C.O."/>
            <person name="Chun B.H."/>
            <person name="Jeong S.E."/>
        </authorList>
    </citation>
    <scope>NUCLEOTIDE SEQUENCE [LARGE SCALE GENOMIC DNA]</scope>
    <source>
        <strain evidence="2 3">KCTC 42508</strain>
    </source>
</reference>
<protein>
    <recommendedName>
        <fullName evidence="4">Lipoprotein</fullName>
    </recommendedName>
</protein>
<dbReference type="RefSeq" id="WP_154916884.1">
    <property type="nucleotide sequence ID" value="NZ_VUOE01000001.1"/>
</dbReference>
<dbReference type="Proteomes" id="UP000323188">
    <property type="component" value="Unassembled WGS sequence"/>
</dbReference>
<accession>A0A5B2TVD2</accession>
<organism evidence="2 3">
    <name type="scientific">Maribacter flavus</name>
    <dbReference type="NCBI Taxonomy" id="1658664"/>
    <lineage>
        <taxon>Bacteria</taxon>
        <taxon>Pseudomonadati</taxon>
        <taxon>Bacteroidota</taxon>
        <taxon>Flavobacteriia</taxon>
        <taxon>Flavobacteriales</taxon>
        <taxon>Flavobacteriaceae</taxon>
        <taxon>Maribacter</taxon>
    </lineage>
</organism>
<feature type="transmembrane region" description="Helical" evidence="1">
    <location>
        <begin position="150"/>
        <end position="167"/>
    </location>
</feature>
<evidence type="ECO:0008006" key="4">
    <source>
        <dbReference type="Google" id="ProtNLM"/>
    </source>
</evidence>
<keyword evidence="1" id="KW-0472">Membrane</keyword>
<name>A0A5B2TVD2_9FLAO</name>
<dbReference type="PROSITE" id="PS51257">
    <property type="entry name" value="PROKAR_LIPOPROTEIN"/>
    <property type="match status" value="1"/>
</dbReference>
<proteinExistence type="predicted"/>
<dbReference type="AlphaFoldDB" id="A0A5B2TVD2"/>
<dbReference type="EMBL" id="VUOE01000001">
    <property type="protein sequence ID" value="KAA2218264.1"/>
    <property type="molecule type" value="Genomic_DNA"/>
</dbReference>